<keyword evidence="11 12" id="KW-0407">Ion channel</keyword>
<dbReference type="OMA" id="CATHMQL"/>
<feature type="transmembrane region" description="Helical" evidence="13">
    <location>
        <begin position="554"/>
        <end position="576"/>
    </location>
</feature>
<dbReference type="Gene3D" id="2.60.470.10">
    <property type="entry name" value="Acid-sensing ion channels like domains"/>
    <property type="match status" value="1"/>
</dbReference>
<comment type="subcellular location">
    <subcellularLocation>
        <location evidence="1">Membrane</location>
        <topology evidence="1">Multi-pass membrane protein</topology>
    </subcellularLocation>
</comment>
<dbReference type="Gene3D" id="1.10.287.820">
    <property type="entry name" value="Acid-sensing ion channel domain"/>
    <property type="match status" value="1"/>
</dbReference>
<reference evidence="14 15" key="1">
    <citation type="journal article" date="2019" name="J. Hered.">
        <title>An Improved Genome Assembly for Drosophila navojoa, the Basal Species in the mojavensis Cluster.</title>
        <authorList>
            <person name="Vanderlinde T."/>
            <person name="Dupim E.G."/>
            <person name="Nazario-Yepiz N.O."/>
            <person name="Carvalho A.B."/>
        </authorList>
    </citation>
    <scope>NUCLEOTIDE SEQUENCE [LARGE SCALE GENOMIC DNA]</scope>
    <source>
        <strain evidence="14">Navoj_Jal97</strain>
        <tissue evidence="14">Whole organism</tissue>
    </source>
</reference>
<dbReference type="OrthoDB" id="6502088at2759"/>
<keyword evidence="7" id="KW-0915">Sodium</keyword>
<evidence type="ECO:0000313" key="14">
    <source>
        <dbReference type="EMBL" id="TDG45329.1"/>
    </source>
</evidence>
<keyword evidence="9 13" id="KW-0472">Membrane</keyword>
<evidence type="ECO:0000256" key="7">
    <source>
        <dbReference type="ARBA" id="ARBA00023053"/>
    </source>
</evidence>
<keyword evidence="5 12" id="KW-0812">Transmembrane</keyword>
<proteinExistence type="inferred from homology"/>
<evidence type="ECO:0000256" key="3">
    <source>
        <dbReference type="ARBA" id="ARBA00022448"/>
    </source>
</evidence>
<evidence type="ECO:0000256" key="5">
    <source>
        <dbReference type="ARBA" id="ARBA00022692"/>
    </source>
</evidence>
<dbReference type="Pfam" id="PF00858">
    <property type="entry name" value="ASC"/>
    <property type="match status" value="2"/>
</dbReference>
<dbReference type="PANTHER" id="PTHR11690">
    <property type="entry name" value="AMILORIDE-SENSITIVE SODIUM CHANNEL-RELATED"/>
    <property type="match status" value="1"/>
</dbReference>
<dbReference type="PANTHER" id="PTHR11690:SF237">
    <property type="entry name" value="PICKPOCKET 16-RELATED"/>
    <property type="match status" value="1"/>
</dbReference>
<keyword evidence="3 12" id="KW-0813">Transport</keyword>
<dbReference type="GO" id="GO:0005886">
    <property type="term" value="C:plasma membrane"/>
    <property type="evidence" value="ECO:0007669"/>
    <property type="project" value="TreeGrafter"/>
</dbReference>
<evidence type="ECO:0000256" key="12">
    <source>
        <dbReference type="RuleBase" id="RU000679"/>
    </source>
</evidence>
<keyword evidence="6 13" id="KW-1133">Transmembrane helix</keyword>
<accession>A0A484B9J1</accession>
<evidence type="ECO:0000256" key="11">
    <source>
        <dbReference type="ARBA" id="ARBA00023303"/>
    </source>
</evidence>
<dbReference type="InterPro" id="IPR001873">
    <property type="entry name" value="ENaC"/>
</dbReference>
<keyword evidence="4 12" id="KW-0894">Sodium channel</keyword>
<dbReference type="Proteomes" id="UP000295192">
    <property type="component" value="Unassembled WGS sequence"/>
</dbReference>
<evidence type="ECO:0000256" key="13">
    <source>
        <dbReference type="SAM" id="Phobius"/>
    </source>
</evidence>
<dbReference type="EMBL" id="LSRL02000080">
    <property type="protein sequence ID" value="TDG45329.1"/>
    <property type="molecule type" value="Genomic_DNA"/>
</dbReference>
<keyword evidence="15" id="KW-1185">Reference proteome</keyword>
<comment type="caution">
    <text evidence="14">The sequence shown here is derived from an EMBL/GenBank/DDBJ whole genome shotgun (WGS) entry which is preliminary data.</text>
</comment>
<evidence type="ECO:0000256" key="1">
    <source>
        <dbReference type="ARBA" id="ARBA00004141"/>
    </source>
</evidence>
<sequence length="938" mass="108495">MTTTPAKDAPQPIYLINFEAYLRPKRPHKIMPLQCFDRLERPQTKCEQFHKTLQRLKLLRYWRTQRARFAKNLEQLPLPRFLNFLRARHDDGLCKSKTGFEIYCEMSSIHGFHVFVGACTWQRVLWWLLICTAILLSLLVLVMSYSLSAETPTIRYIESMLQPLSEQSMNYPAMSICSMNRISKSQLRMNEWALPLQLLPWLTKRNWSLNGQTRIFGNTSWPQLLENLAPRTCESQVLGCLWQGLVQSCDQLLTPSWSYSEGRCCTFNGTPIHTAGNPAKGLTLRLASRLDDYASSRHSAAGFQLLLHEAHSGIHAATERALLPRGTEAHVMLRSYSTHATPYIDGLKPAKRGCYLSQERRLFYYSKYSQANCLAECESERILQACGCVHPHMPRFPQWPLCELTQLKCLSEVAYSWDQLLSICNCLPSCQFKRYEMQIDLATLNESYPMFQAHHYNISFYCPKHLLLVNMAFKKRRIFDMQLVQSQQLQIKLTEYHKSNSINTIEKTSEHWKIFQFREIRIWFMDSLRNFCQTTSLHGFSYITRPDISRNERCFWLGVVIAAIISAISLVLTSWYSNRETPTVTVIESSHFPTWNIPFPAVTICNFNRVSKTKALMLKEHMRLPPNVTKAELQELFNLTLLPAGRTINNSSLEIYDQILRLNNMTLTELTNRLSPDCLDMISRCIWKGIKTRCESLFQRIVTIQGICCSFNFFATMSNNFPVKIAYQVPKRPYRVTGCGYTTGLSVLLDPMVADYYGTFFSGFGFRLLIHDAYNFPDENSETKVVTSTRESFVRINPASTYATKDIRQMDLRWRNCLFGSERKLDGLKRYSFINCMFECRMKMTLQRCGCLPAYLINNGTIKICGVLDMNCMLETKRFFSRALANLDAPYSIVRNTNDFPCDCLPDCESNQYGSESTMGRLDASYSRNKMANRQDFP</sequence>
<evidence type="ECO:0000256" key="2">
    <source>
        <dbReference type="ARBA" id="ARBA00007193"/>
    </source>
</evidence>
<name>A0A484B9J1_DRONA</name>
<dbReference type="GO" id="GO:0015280">
    <property type="term" value="F:ligand-gated sodium channel activity"/>
    <property type="evidence" value="ECO:0007669"/>
    <property type="project" value="TreeGrafter"/>
</dbReference>
<dbReference type="STRING" id="7232.A0A484B9J1"/>
<comment type="similarity">
    <text evidence="2 12">Belongs to the amiloride-sensitive sodium channel (TC 1.A.6) family.</text>
</comment>
<dbReference type="AlphaFoldDB" id="A0A484B9J1"/>
<evidence type="ECO:0000256" key="6">
    <source>
        <dbReference type="ARBA" id="ARBA00022989"/>
    </source>
</evidence>
<feature type="transmembrane region" description="Helical" evidence="13">
    <location>
        <begin position="124"/>
        <end position="147"/>
    </location>
</feature>
<organism evidence="14 15">
    <name type="scientific">Drosophila navojoa</name>
    <name type="common">Fruit fly</name>
    <dbReference type="NCBI Taxonomy" id="7232"/>
    <lineage>
        <taxon>Eukaryota</taxon>
        <taxon>Metazoa</taxon>
        <taxon>Ecdysozoa</taxon>
        <taxon>Arthropoda</taxon>
        <taxon>Hexapoda</taxon>
        <taxon>Insecta</taxon>
        <taxon>Pterygota</taxon>
        <taxon>Neoptera</taxon>
        <taxon>Endopterygota</taxon>
        <taxon>Diptera</taxon>
        <taxon>Brachycera</taxon>
        <taxon>Muscomorpha</taxon>
        <taxon>Ephydroidea</taxon>
        <taxon>Drosophilidae</taxon>
        <taxon>Drosophila</taxon>
    </lineage>
</organism>
<evidence type="ECO:0000256" key="4">
    <source>
        <dbReference type="ARBA" id="ARBA00022461"/>
    </source>
</evidence>
<evidence type="ECO:0000256" key="10">
    <source>
        <dbReference type="ARBA" id="ARBA00023201"/>
    </source>
</evidence>
<evidence type="ECO:0000256" key="9">
    <source>
        <dbReference type="ARBA" id="ARBA00023136"/>
    </source>
</evidence>
<evidence type="ECO:0000313" key="15">
    <source>
        <dbReference type="Proteomes" id="UP000295192"/>
    </source>
</evidence>
<protein>
    <recommendedName>
        <fullName evidence="16">Sodium channel protein Nach</fullName>
    </recommendedName>
</protein>
<evidence type="ECO:0000256" key="8">
    <source>
        <dbReference type="ARBA" id="ARBA00023065"/>
    </source>
</evidence>
<evidence type="ECO:0008006" key="16">
    <source>
        <dbReference type="Google" id="ProtNLM"/>
    </source>
</evidence>
<gene>
    <name evidence="14" type="ORF">AWZ03_008230</name>
</gene>
<keyword evidence="8 12" id="KW-0406">Ion transport</keyword>
<keyword evidence="10 12" id="KW-0739">Sodium transport</keyword>